<accession>A0A8S3BRI8</accession>
<protein>
    <submittedName>
        <fullName evidence="2">Uncharacterized protein</fullName>
    </submittedName>
</protein>
<feature type="non-terminal residue" evidence="2">
    <location>
        <position position="55"/>
    </location>
</feature>
<proteinExistence type="predicted"/>
<organism evidence="2 3">
    <name type="scientific">Rotaria magnacalcarata</name>
    <dbReference type="NCBI Taxonomy" id="392030"/>
    <lineage>
        <taxon>Eukaryota</taxon>
        <taxon>Metazoa</taxon>
        <taxon>Spiralia</taxon>
        <taxon>Gnathifera</taxon>
        <taxon>Rotifera</taxon>
        <taxon>Eurotatoria</taxon>
        <taxon>Bdelloidea</taxon>
        <taxon>Philodinida</taxon>
        <taxon>Philodinidae</taxon>
        <taxon>Rotaria</taxon>
    </lineage>
</organism>
<evidence type="ECO:0000256" key="1">
    <source>
        <dbReference type="SAM" id="MobiDB-lite"/>
    </source>
</evidence>
<feature type="compositionally biased region" description="Polar residues" evidence="1">
    <location>
        <begin position="29"/>
        <end position="41"/>
    </location>
</feature>
<feature type="non-terminal residue" evidence="2">
    <location>
        <position position="1"/>
    </location>
</feature>
<evidence type="ECO:0000313" key="2">
    <source>
        <dbReference type="EMBL" id="CAF4805989.1"/>
    </source>
</evidence>
<dbReference type="EMBL" id="CAJOBI010149759">
    <property type="protein sequence ID" value="CAF4805989.1"/>
    <property type="molecule type" value="Genomic_DNA"/>
</dbReference>
<reference evidence="2" key="1">
    <citation type="submission" date="2021-02" db="EMBL/GenBank/DDBJ databases">
        <authorList>
            <person name="Nowell W R."/>
        </authorList>
    </citation>
    <scope>NUCLEOTIDE SEQUENCE</scope>
</reference>
<comment type="caution">
    <text evidence="2">The sequence shown here is derived from an EMBL/GenBank/DDBJ whole genome shotgun (WGS) entry which is preliminary data.</text>
</comment>
<dbReference type="AlphaFoldDB" id="A0A8S3BRI8"/>
<sequence length="55" mass="5697">LTIITAEELSQAGITPPSTSSIDDSDTSAFTRSHSDSSVDAMTTIKDASISKPVI</sequence>
<dbReference type="Proteomes" id="UP000676336">
    <property type="component" value="Unassembled WGS sequence"/>
</dbReference>
<evidence type="ECO:0000313" key="3">
    <source>
        <dbReference type="Proteomes" id="UP000676336"/>
    </source>
</evidence>
<gene>
    <name evidence="2" type="ORF">SMN809_LOCUS47387</name>
</gene>
<name>A0A8S3BRI8_9BILA</name>
<feature type="region of interest" description="Disordered" evidence="1">
    <location>
        <begin position="1"/>
        <end position="42"/>
    </location>
</feature>